<dbReference type="AlphaFoldDB" id="A0A0F9C2E8"/>
<keyword evidence="1" id="KW-1133">Transmembrane helix</keyword>
<protein>
    <submittedName>
        <fullName evidence="2">Uncharacterized protein</fullName>
    </submittedName>
</protein>
<reference evidence="2" key="1">
    <citation type="journal article" date="2015" name="Nature">
        <title>Complex archaea that bridge the gap between prokaryotes and eukaryotes.</title>
        <authorList>
            <person name="Spang A."/>
            <person name="Saw J.H."/>
            <person name="Jorgensen S.L."/>
            <person name="Zaremba-Niedzwiedzka K."/>
            <person name="Martijn J."/>
            <person name="Lind A.E."/>
            <person name="van Eijk R."/>
            <person name="Schleper C."/>
            <person name="Guy L."/>
            <person name="Ettema T.J."/>
        </authorList>
    </citation>
    <scope>NUCLEOTIDE SEQUENCE</scope>
</reference>
<dbReference type="EMBL" id="LAZR01035123">
    <property type="protein sequence ID" value="KKL28360.1"/>
    <property type="molecule type" value="Genomic_DNA"/>
</dbReference>
<proteinExistence type="predicted"/>
<accession>A0A0F9C2E8</accession>
<keyword evidence="1" id="KW-0812">Transmembrane</keyword>
<comment type="caution">
    <text evidence="2">The sequence shown here is derived from an EMBL/GenBank/DDBJ whole genome shotgun (WGS) entry which is preliminary data.</text>
</comment>
<sequence>MNNKGQADAGVNKMLFIGILFIIGVVLFVIISGLVSEQTTLVPRSETNLGYNGTVSITLADIPVNEITSFLDNSSSAVLVEGANYTLDRVNGIISNQTDNVIANGSTDGERGYNVNYTSEPAGFIEPGTSRTIVVIIPVLFLLALIIFVFAAQGKGGKNK</sequence>
<organism evidence="2">
    <name type="scientific">marine sediment metagenome</name>
    <dbReference type="NCBI Taxonomy" id="412755"/>
    <lineage>
        <taxon>unclassified sequences</taxon>
        <taxon>metagenomes</taxon>
        <taxon>ecological metagenomes</taxon>
    </lineage>
</organism>
<keyword evidence="1" id="KW-0472">Membrane</keyword>
<evidence type="ECO:0000256" key="1">
    <source>
        <dbReference type="SAM" id="Phobius"/>
    </source>
</evidence>
<evidence type="ECO:0000313" key="2">
    <source>
        <dbReference type="EMBL" id="KKL28360.1"/>
    </source>
</evidence>
<feature type="transmembrane region" description="Helical" evidence="1">
    <location>
        <begin position="133"/>
        <end position="152"/>
    </location>
</feature>
<name>A0A0F9C2E8_9ZZZZ</name>
<feature type="transmembrane region" description="Helical" evidence="1">
    <location>
        <begin position="14"/>
        <end position="35"/>
    </location>
</feature>
<gene>
    <name evidence="2" type="ORF">LCGC14_2375900</name>
</gene>